<dbReference type="Proteomes" id="UP001178507">
    <property type="component" value="Unassembled WGS sequence"/>
</dbReference>
<dbReference type="Pfam" id="PF00400">
    <property type="entry name" value="WD40"/>
    <property type="match status" value="4"/>
</dbReference>
<dbReference type="GO" id="GO:0043161">
    <property type="term" value="P:proteasome-mediated ubiquitin-dependent protein catabolic process"/>
    <property type="evidence" value="ECO:0007669"/>
    <property type="project" value="TreeGrafter"/>
</dbReference>
<evidence type="ECO:0000256" key="2">
    <source>
        <dbReference type="SAM" id="MobiDB-lite"/>
    </source>
</evidence>
<keyword evidence="1" id="KW-0853">WD repeat</keyword>
<accession>A0AA36MS46</accession>
<dbReference type="Gene3D" id="2.130.10.10">
    <property type="entry name" value="YVTN repeat-like/Quinoprotein amine dehydrogenase"/>
    <property type="match status" value="2"/>
</dbReference>
<dbReference type="SMART" id="SM00320">
    <property type="entry name" value="WD40"/>
    <property type="match status" value="6"/>
</dbReference>
<feature type="repeat" description="WD" evidence="1">
    <location>
        <begin position="177"/>
        <end position="207"/>
    </location>
</feature>
<dbReference type="InterPro" id="IPR015943">
    <property type="entry name" value="WD40/YVTN_repeat-like_dom_sf"/>
</dbReference>
<dbReference type="PROSITE" id="PS50294">
    <property type="entry name" value="WD_REPEATS_REGION"/>
    <property type="match status" value="1"/>
</dbReference>
<evidence type="ECO:0000313" key="3">
    <source>
        <dbReference type="EMBL" id="CAJ1378060.1"/>
    </source>
</evidence>
<protein>
    <recommendedName>
        <fullName evidence="5">WD repeat-containing protein 53</fullName>
    </recommendedName>
</protein>
<organism evidence="3 4">
    <name type="scientific">Effrenium voratum</name>
    <dbReference type="NCBI Taxonomy" id="2562239"/>
    <lineage>
        <taxon>Eukaryota</taxon>
        <taxon>Sar</taxon>
        <taxon>Alveolata</taxon>
        <taxon>Dinophyceae</taxon>
        <taxon>Suessiales</taxon>
        <taxon>Symbiodiniaceae</taxon>
        <taxon>Effrenium</taxon>
    </lineage>
</organism>
<dbReference type="SUPFAM" id="SSF50978">
    <property type="entry name" value="WD40 repeat-like"/>
    <property type="match status" value="1"/>
</dbReference>
<reference evidence="3" key="1">
    <citation type="submission" date="2023-08" db="EMBL/GenBank/DDBJ databases">
        <authorList>
            <person name="Chen Y."/>
            <person name="Shah S."/>
            <person name="Dougan E. K."/>
            <person name="Thang M."/>
            <person name="Chan C."/>
        </authorList>
    </citation>
    <scope>NUCLEOTIDE SEQUENCE</scope>
</reference>
<dbReference type="GO" id="GO:0000109">
    <property type="term" value="C:nucleotide-excision repair complex"/>
    <property type="evidence" value="ECO:0007669"/>
    <property type="project" value="TreeGrafter"/>
</dbReference>
<dbReference type="GO" id="GO:0031464">
    <property type="term" value="C:Cul4A-RING E3 ubiquitin ligase complex"/>
    <property type="evidence" value="ECO:0007669"/>
    <property type="project" value="TreeGrafter"/>
</dbReference>
<dbReference type="EMBL" id="CAUJNA010000513">
    <property type="protein sequence ID" value="CAJ1378060.1"/>
    <property type="molecule type" value="Genomic_DNA"/>
</dbReference>
<dbReference type="InterPro" id="IPR001680">
    <property type="entry name" value="WD40_rpt"/>
</dbReference>
<evidence type="ECO:0000313" key="4">
    <source>
        <dbReference type="Proteomes" id="UP001178507"/>
    </source>
</evidence>
<dbReference type="PANTHER" id="PTHR46202:SF1">
    <property type="entry name" value="DNA EXCISION REPAIR PROTEIN ERCC-8"/>
    <property type="match status" value="1"/>
</dbReference>
<dbReference type="GO" id="GO:0006283">
    <property type="term" value="P:transcription-coupled nucleotide-excision repair"/>
    <property type="evidence" value="ECO:0007669"/>
    <property type="project" value="InterPro"/>
</dbReference>
<evidence type="ECO:0000256" key="1">
    <source>
        <dbReference type="PROSITE-ProRule" id="PRU00221"/>
    </source>
</evidence>
<name>A0AA36MS46_9DINO</name>
<dbReference type="AlphaFoldDB" id="A0AA36MS46"/>
<evidence type="ECO:0008006" key="5">
    <source>
        <dbReference type="Google" id="ProtNLM"/>
    </source>
</evidence>
<proteinExistence type="predicted"/>
<dbReference type="GO" id="GO:0000209">
    <property type="term" value="P:protein polyubiquitination"/>
    <property type="evidence" value="ECO:0007669"/>
    <property type="project" value="TreeGrafter"/>
</dbReference>
<dbReference type="InterPro" id="IPR042238">
    <property type="entry name" value="Rad28/ERCC8/Ckn1/ATCSA-1"/>
</dbReference>
<comment type="caution">
    <text evidence="3">The sequence shown here is derived from an EMBL/GenBank/DDBJ whole genome shotgun (WGS) entry which is preliminary data.</text>
</comment>
<sequence>MGFTVSEKRPPAPRPSLVRACLMTRSWEGADGVSLAQSGKPHGSEPICRIAIAKRHVLTGGQDGSVAVSDLRHLEQPTAVVLKDEADGSAAPEAVGHRDAVQGLAWLPQDNRLFASGGAEGLLKVWDASELSSVLSLDLHSAIKGLAMSGTAQVAAALEDLTLRLVDLRSGRAVNTLQGHTKPPLCAVWGEKHLFSGGMDGTLRAWDCRMGARSLFLCDPYAHEGERPLKRSAPKEQLAQELEHKVARIEPYRFRSMRSVLGTHRRFEEGSVQHMAGGGSLLDLEPADTGKSEPDGVRRAREQFTKEAELRSRHVFGPPRREYAYEAQMAHRGAITSVCASQGRLISCGVDGKVRCWHQESGHLLQPEVSKKQEDSIKREAGSWRSEVNVECGTEERPLQMAALSQEGVCLIPEEELVAVYCLQEAKCLCRLAAHKAQVLCCEAASSTQVLSAGSDGLLLSWNASPGKSDVISLD</sequence>
<keyword evidence="4" id="KW-1185">Reference proteome</keyword>
<feature type="region of interest" description="Disordered" evidence="2">
    <location>
        <begin position="278"/>
        <end position="297"/>
    </location>
</feature>
<dbReference type="InterPro" id="IPR036322">
    <property type="entry name" value="WD40_repeat_dom_sf"/>
</dbReference>
<feature type="repeat" description="WD" evidence="1">
    <location>
        <begin position="94"/>
        <end position="136"/>
    </location>
</feature>
<gene>
    <name evidence="3" type="ORF">EVOR1521_LOCUS6706</name>
</gene>
<dbReference type="PANTHER" id="PTHR46202">
    <property type="entry name" value="DNA EXCISION REPAIR PROTEIN ERCC-8"/>
    <property type="match status" value="1"/>
</dbReference>
<feature type="compositionally biased region" description="Basic and acidic residues" evidence="2">
    <location>
        <begin position="288"/>
        <end position="297"/>
    </location>
</feature>
<dbReference type="PROSITE" id="PS50082">
    <property type="entry name" value="WD_REPEATS_2"/>
    <property type="match status" value="2"/>
</dbReference>